<comment type="cofactor">
    <cofactor evidence="5">
        <name>Mg(2+)</name>
        <dbReference type="ChEBI" id="CHEBI:18420"/>
    </cofactor>
</comment>
<dbReference type="GO" id="GO:0005524">
    <property type="term" value="F:ATP binding"/>
    <property type="evidence" value="ECO:0007669"/>
    <property type="project" value="UniProtKB-KW"/>
</dbReference>
<comment type="catalytic activity">
    <reaction evidence="5">
        <text>(6S)-5-formyl-5,6,7,8-tetrahydrofolate + ATP = (6R)-5,10-methenyltetrahydrofolate + ADP + phosphate</text>
        <dbReference type="Rhea" id="RHEA:10488"/>
        <dbReference type="ChEBI" id="CHEBI:30616"/>
        <dbReference type="ChEBI" id="CHEBI:43474"/>
        <dbReference type="ChEBI" id="CHEBI:57455"/>
        <dbReference type="ChEBI" id="CHEBI:57457"/>
        <dbReference type="ChEBI" id="CHEBI:456216"/>
        <dbReference type="EC" id="6.3.3.2"/>
    </reaction>
</comment>
<reference evidence="7 8" key="1">
    <citation type="submission" date="2018-07" db="EMBL/GenBank/DDBJ databases">
        <title>Venubactetium sediminum gen. nov., sp. nov., isolated from a marine solar saltern.</title>
        <authorList>
            <person name="Wang S."/>
        </authorList>
    </citation>
    <scope>NUCLEOTIDE SEQUENCE [LARGE SCALE GENOMIC DNA]</scope>
    <source>
        <strain evidence="7 8">WD2A32</strain>
    </source>
</reference>
<name>A0A369TG20_9PROT</name>
<dbReference type="InterPro" id="IPR024185">
    <property type="entry name" value="FTHF_cligase-like_sf"/>
</dbReference>
<evidence type="ECO:0000313" key="8">
    <source>
        <dbReference type="Proteomes" id="UP000253941"/>
    </source>
</evidence>
<dbReference type="PANTHER" id="PTHR23407:SF1">
    <property type="entry name" value="5-FORMYLTETRAHYDROFOLATE CYCLO-LIGASE"/>
    <property type="match status" value="1"/>
</dbReference>
<organism evidence="7 8">
    <name type="scientific">Ferruginivarius sediminum</name>
    <dbReference type="NCBI Taxonomy" id="2661937"/>
    <lineage>
        <taxon>Bacteria</taxon>
        <taxon>Pseudomonadati</taxon>
        <taxon>Pseudomonadota</taxon>
        <taxon>Alphaproteobacteria</taxon>
        <taxon>Rhodospirillales</taxon>
        <taxon>Rhodospirillaceae</taxon>
        <taxon>Ferruginivarius</taxon>
    </lineage>
</organism>
<evidence type="ECO:0000256" key="6">
    <source>
        <dbReference type="SAM" id="MobiDB-lite"/>
    </source>
</evidence>
<dbReference type="Proteomes" id="UP000253941">
    <property type="component" value="Unassembled WGS sequence"/>
</dbReference>
<feature type="binding site" evidence="4">
    <location>
        <begin position="17"/>
        <end position="21"/>
    </location>
    <ligand>
        <name>ATP</name>
        <dbReference type="ChEBI" id="CHEBI:30616"/>
    </ligand>
</feature>
<dbReference type="SUPFAM" id="SSF100950">
    <property type="entry name" value="NagB/RpiA/CoA transferase-like"/>
    <property type="match status" value="1"/>
</dbReference>
<dbReference type="RefSeq" id="WP_114582090.1">
    <property type="nucleotide sequence ID" value="NZ_QPMH01000008.1"/>
</dbReference>
<comment type="caution">
    <text evidence="7">The sequence shown here is derived from an EMBL/GenBank/DDBJ whole genome shotgun (WGS) entry which is preliminary data.</text>
</comment>
<feature type="binding site" evidence="4">
    <location>
        <begin position="142"/>
        <end position="150"/>
    </location>
    <ligand>
        <name>ATP</name>
        <dbReference type="ChEBI" id="CHEBI:30616"/>
    </ligand>
</feature>
<accession>A0A369TG20</accession>
<dbReference type="GO" id="GO:0009396">
    <property type="term" value="P:folic acid-containing compound biosynthetic process"/>
    <property type="evidence" value="ECO:0007669"/>
    <property type="project" value="TreeGrafter"/>
</dbReference>
<feature type="region of interest" description="Disordered" evidence="6">
    <location>
        <begin position="1"/>
        <end position="38"/>
    </location>
</feature>
<dbReference type="NCBIfam" id="TIGR02727">
    <property type="entry name" value="MTHFS_bact"/>
    <property type="match status" value="1"/>
</dbReference>
<dbReference type="EMBL" id="QPMH01000008">
    <property type="protein sequence ID" value="RDD61846.1"/>
    <property type="molecule type" value="Genomic_DNA"/>
</dbReference>
<protein>
    <recommendedName>
        <fullName evidence="5">5-formyltetrahydrofolate cyclo-ligase</fullName>
        <ecNumber evidence="5">6.3.3.2</ecNumber>
    </recommendedName>
</protein>
<comment type="similarity">
    <text evidence="1 5">Belongs to the 5-formyltetrahydrofolate cyclo-ligase family.</text>
</comment>
<dbReference type="GO" id="GO:0030272">
    <property type="term" value="F:5-formyltetrahydrofolate cyclo-ligase activity"/>
    <property type="evidence" value="ECO:0007669"/>
    <property type="project" value="UniProtKB-EC"/>
</dbReference>
<keyword evidence="3 4" id="KW-0067">ATP-binding</keyword>
<keyword evidence="8" id="KW-1185">Reference proteome</keyword>
<evidence type="ECO:0000256" key="3">
    <source>
        <dbReference type="ARBA" id="ARBA00022840"/>
    </source>
</evidence>
<keyword evidence="2 4" id="KW-0547">Nucleotide-binding</keyword>
<dbReference type="AlphaFoldDB" id="A0A369TG20"/>
<dbReference type="InterPro" id="IPR037171">
    <property type="entry name" value="NagB/RpiA_transferase-like"/>
</dbReference>
<keyword evidence="7" id="KW-0436">Ligase</keyword>
<evidence type="ECO:0000256" key="4">
    <source>
        <dbReference type="PIRSR" id="PIRSR006806-1"/>
    </source>
</evidence>
<feature type="compositionally biased region" description="Low complexity" evidence="6">
    <location>
        <begin position="27"/>
        <end position="38"/>
    </location>
</feature>
<evidence type="ECO:0000256" key="2">
    <source>
        <dbReference type="ARBA" id="ARBA00022741"/>
    </source>
</evidence>
<keyword evidence="5" id="KW-0479">Metal-binding</keyword>
<proteinExistence type="inferred from homology"/>
<sequence length="217" mass="23082">MAQTSSRQQEQDPAADKKDLRRKAKSQRAAAAAASPDAAARLRDRVLADVAFPDGCTVSAYWPMRDEIDPLPTLEALHGQGHTIGLPVMPAKGSPLVFRAWHPGQALDDGGYGTRIPPEDAPEVQPKVLLVPLLAFDRAGYRLGYGGGFYDRTLERLRRIDPDVRAIGIAYAGQEVPAVPRGPYDQPLDGIVTEKGAIKLSGTGQLSGTGAEASSCG</sequence>
<keyword evidence="5" id="KW-0460">Magnesium</keyword>
<evidence type="ECO:0000256" key="1">
    <source>
        <dbReference type="ARBA" id="ARBA00010638"/>
    </source>
</evidence>
<gene>
    <name evidence="7" type="ORF">DRB17_10125</name>
</gene>
<dbReference type="PANTHER" id="PTHR23407">
    <property type="entry name" value="ATPASE INHIBITOR/5-FORMYLTETRAHYDROFOLATE CYCLO-LIGASE"/>
    <property type="match status" value="1"/>
</dbReference>
<dbReference type="PIRSF" id="PIRSF006806">
    <property type="entry name" value="FTHF_cligase"/>
    <property type="match status" value="1"/>
</dbReference>
<dbReference type="GO" id="GO:0035999">
    <property type="term" value="P:tetrahydrofolate interconversion"/>
    <property type="evidence" value="ECO:0007669"/>
    <property type="project" value="TreeGrafter"/>
</dbReference>
<dbReference type="Gene3D" id="3.40.50.10420">
    <property type="entry name" value="NagB/RpiA/CoA transferase-like"/>
    <property type="match status" value="1"/>
</dbReference>
<evidence type="ECO:0000313" key="7">
    <source>
        <dbReference type="EMBL" id="RDD61846.1"/>
    </source>
</evidence>
<dbReference type="InterPro" id="IPR002698">
    <property type="entry name" value="FTHF_cligase"/>
</dbReference>
<evidence type="ECO:0000256" key="5">
    <source>
        <dbReference type="RuleBase" id="RU361279"/>
    </source>
</evidence>
<dbReference type="Pfam" id="PF01812">
    <property type="entry name" value="5-FTHF_cyc-lig"/>
    <property type="match status" value="1"/>
</dbReference>
<feature type="binding site" evidence="4">
    <location>
        <position position="67"/>
    </location>
    <ligand>
        <name>substrate</name>
    </ligand>
</feature>
<dbReference type="EC" id="6.3.3.2" evidence="5"/>
<dbReference type="GO" id="GO:0046872">
    <property type="term" value="F:metal ion binding"/>
    <property type="evidence" value="ECO:0007669"/>
    <property type="project" value="UniProtKB-KW"/>
</dbReference>